<feature type="chain" id="PRO_5043315925" evidence="1">
    <location>
        <begin position="19"/>
        <end position="501"/>
    </location>
</feature>
<gene>
    <name evidence="2" type="ORF">Clacol_003489</name>
</gene>
<dbReference type="AlphaFoldDB" id="A0AAV5A6Y6"/>
<accession>A0AAV5A6Y6</accession>
<evidence type="ECO:0000256" key="1">
    <source>
        <dbReference type="SAM" id="SignalP"/>
    </source>
</evidence>
<reference evidence="2" key="1">
    <citation type="submission" date="2021-10" db="EMBL/GenBank/DDBJ databases">
        <title>De novo Genome Assembly of Clathrus columnatus (Basidiomycota, Fungi) Using Illumina and Nanopore Sequence Data.</title>
        <authorList>
            <person name="Ogiso-Tanaka E."/>
            <person name="Itagaki H."/>
            <person name="Hosoya T."/>
            <person name="Hosaka K."/>
        </authorList>
    </citation>
    <scope>NUCLEOTIDE SEQUENCE</scope>
    <source>
        <strain evidence="2">MO-923</strain>
    </source>
</reference>
<keyword evidence="3" id="KW-1185">Reference proteome</keyword>
<organism evidence="2 3">
    <name type="scientific">Clathrus columnatus</name>
    <dbReference type="NCBI Taxonomy" id="1419009"/>
    <lineage>
        <taxon>Eukaryota</taxon>
        <taxon>Fungi</taxon>
        <taxon>Dikarya</taxon>
        <taxon>Basidiomycota</taxon>
        <taxon>Agaricomycotina</taxon>
        <taxon>Agaricomycetes</taxon>
        <taxon>Phallomycetidae</taxon>
        <taxon>Phallales</taxon>
        <taxon>Clathraceae</taxon>
        <taxon>Clathrus</taxon>
    </lineage>
</organism>
<protein>
    <submittedName>
        <fullName evidence="2">Uncharacterized protein</fullName>
    </submittedName>
</protein>
<dbReference type="EMBL" id="BPWL01000004">
    <property type="protein sequence ID" value="GJJ09267.1"/>
    <property type="molecule type" value="Genomic_DNA"/>
</dbReference>
<dbReference type="Proteomes" id="UP001050691">
    <property type="component" value="Unassembled WGS sequence"/>
</dbReference>
<feature type="signal peptide" evidence="1">
    <location>
        <begin position="1"/>
        <end position="18"/>
    </location>
</feature>
<evidence type="ECO:0000313" key="3">
    <source>
        <dbReference type="Proteomes" id="UP001050691"/>
    </source>
</evidence>
<comment type="caution">
    <text evidence="2">The sequence shown here is derived from an EMBL/GenBank/DDBJ whole genome shotgun (WGS) entry which is preliminary data.</text>
</comment>
<proteinExistence type="predicted"/>
<evidence type="ECO:0000313" key="2">
    <source>
        <dbReference type="EMBL" id="GJJ09267.1"/>
    </source>
</evidence>
<sequence>MMVSLKLLLSSLPFLVNAQTWCGKNYMEGSPIVPPGGQFQYPETSDVPLLNLQCSPAVKPYLQGEAVSIIVDSRITFSKVSGAAPLGTYPPKSFEVTAILNGQSHQLGHVQLNSTGTEFSLPTNSLVARKEPYTITCVAKLATQTYETTTQLLYLEPPAKGSVTKQDFKTGSLLVKNGNSWEPIFPIGFYTTFDGYLSFRSDGRTRSLVDVRYAITSVTEQVNMIKDRSNLLLWYTGDEPDGTSDPLNATVITKELINNLDGGGYHPVSLVLNCENYYFAEYSAGADVLMQDTYIPTSNISDYGDCGCDNCKGNFQDISTRVDEFKQRLDLLGRSRSTTVWSVPQAFGMDTYWPRFPTGQEWLVESILGINHGSFGIIPWDDPTSAGIRWGSSALAAAVPRIIQFLATPGVEVTQSLENGVDTAFWQLPGTETSLFLVANTNYQNVSLTLNVPQNTNRVEILNGGATLSGAPGEIVLNLNATATSGWVFEGEVSVKTIKLT</sequence>
<name>A0AAV5A6Y6_9AGAM</name>
<keyword evidence="1" id="KW-0732">Signal</keyword>